<dbReference type="eggNOG" id="ENOG502S2D0">
    <property type="taxonomic scope" value="Eukaryota"/>
</dbReference>
<reference evidence="2 3" key="1">
    <citation type="journal article" date="2012" name="PLoS Pathog.">
        <title>Diverse lifestyles and strategies of plant pathogenesis encoded in the genomes of eighteen Dothideomycetes fungi.</title>
        <authorList>
            <person name="Ohm R.A."/>
            <person name="Feau N."/>
            <person name="Henrissat B."/>
            <person name="Schoch C.L."/>
            <person name="Horwitz B.A."/>
            <person name="Barry K.W."/>
            <person name="Condon B.J."/>
            <person name="Copeland A.C."/>
            <person name="Dhillon B."/>
            <person name="Glaser F."/>
            <person name="Hesse C.N."/>
            <person name="Kosti I."/>
            <person name="LaButti K."/>
            <person name="Lindquist E.A."/>
            <person name="Lucas S."/>
            <person name="Salamov A.A."/>
            <person name="Bradshaw R.E."/>
            <person name="Ciuffetti L."/>
            <person name="Hamelin R.C."/>
            <person name="Kema G.H.J."/>
            <person name="Lawrence C."/>
            <person name="Scott J.A."/>
            <person name="Spatafora J.W."/>
            <person name="Turgeon B.G."/>
            <person name="de Wit P.J.G.M."/>
            <person name="Zhong S."/>
            <person name="Goodwin S.B."/>
            <person name="Grigoriev I.V."/>
        </authorList>
    </citation>
    <scope>NUCLEOTIDE SEQUENCE [LARGE SCALE GENOMIC DNA]</scope>
    <source>
        <strain evidence="2 3">UAMH 10762</strain>
    </source>
</reference>
<dbReference type="Gene3D" id="1.10.720.30">
    <property type="entry name" value="SAP domain"/>
    <property type="match status" value="1"/>
</dbReference>
<dbReference type="RefSeq" id="XP_007674131.1">
    <property type="nucleotide sequence ID" value="XM_007675941.1"/>
</dbReference>
<dbReference type="HOGENOM" id="CLU_016396_0_0_1"/>
<feature type="region of interest" description="Disordered" evidence="1">
    <location>
        <begin position="89"/>
        <end position="228"/>
    </location>
</feature>
<dbReference type="EMBL" id="KB445552">
    <property type="protein sequence ID" value="EMC99125.1"/>
    <property type="molecule type" value="Genomic_DNA"/>
</dbReference>
<dbReference type="Proteomes" id="UP000011761">
    <property type="component" value="Unassembled WGS sequence"/>
</dbReference>
<dbReference type="KEGG" id="bcom:BAUCODRAFT_392171"/>
<sequence length="522" mass="56380">MDIDYNALKVADLKNLVKERGITATGLSRKQQYIDALQVADQKSLGEGPLVAEGDGADTAVQNEDAGAAEAETGLEAEKVEAAVAETNTVGEDDDMTGEMQDDAAPPSATTQQQTAVGKANEPISQEPSQLATPQQSSLVPEDASSDTKKRKRRSPTPPLTEESVSKKLKAAEEEPVKLPEDEIVAEAPVPLEPTTDATMEGEEKIQSYGSSDDVMPVSHPAHGEPAEATDVTMHDNTTTHPAEPPDGALHPATRALYIRDLIRPLQPTQLRDHLATLSTSPAALENFHLDVLRTHAFALFTSVSDAVRVRAALHGTVFPDEPTRKPLWVDFVPAEKAGEWMEVELREGGSRRDAKRWEVVYDVDDTADGGVRVSFEEVGGAGGVVGRQGSLNQAPTQPASATPQAPRNNTTRPSEQPPPHTDEHSKPTPAPAPAEPEFEAETEPAEPTSFSLLDQRFTSTTTKPKLYYLPQPAALAAARLEALRNETSRDWDGGRAEDFEAGGGAQQLRRYTFEDGDRYRR</sequence>
<feature type="region of interest" description="Disordered" evidence="1">
    <location>
        <begin position="385"/>
        <end position="458"/>
    </location>
</feature>
<dbReference type="CDD" id="cd12432">
    <property type="entry name" value="RRM_ACINU"/>
    <property type="match status" value="1"/>
</dbReference>
<name>M2NJ36_BAUPA</name>
<gene>
    <name evidence="2" type="ORF">BAUCODRAFT_392171</name>
</gene>
<evidence type="ECO:0008006" key="4">
    <source>
        <dbReference type="Google" id="ProtNLM"/>
    </source>
</evidence>
<protein>
    <recommendedName>
        <fullName evidence="4">SAP domain-containing protein</fullName>
    </recommendedName>
</protein>
<dbReference type="PANTHER" id="PTHR47031:SF3">
    <property type="entry name" value="SAP DOMAIN-CONTAINING PROTEIN"/>
    <property type="match status" value="1"/>
</dbReference>
<dbReference type="PANTHER" id="PTHR47031">
    <property type="entry name" value="SAP DNA-BINDING DOMAIN-CONTAINING PROTEIN"/>
    <property type="match status" value="1"/>
</dbReference>
<feature type="region of interest" description="Disordered" evidence="1">
    <location>
        <begin position="490"/>
        <end position="522"/>
    </location>
</feature>
<proteinExistence type="predicted"/>
<dbReference type="InterPro" id="IPR036361">
    <property type="entry name" value="SAP_dom_sf"/>
</dbReference>
<dbReference type="AlphaFoldDB" id="M2NJ36"/>
<dbReference type="InterPro" id="IPR034257">
    <property type="entry name" value="Acinus_RRM"/>
</dbReference>
<dbReference type="OMA" id="AMAMDSI"/>
<evidence type="ECO:0000256" key="1">
    <source>
        <dbReference type="SAM" id="MobiDB-lite"/>
    </source>
</evidence>
<dbReference type="GeneID" id="19113744"/>
<organism evidence="2 3">
    <name type="scientific">Baudoinia panamericana (strain UAMH 10762)</name>
    <name type="common">Angels' share fungus</name>
    <name type="synonym">Baudoinia compniacensis (strain UAMH 10762)</name>
    <dbReference type="NCBI Taxonomy" id="717646"/>
    <lineage>
        <taxon>Eukaryota</taxon>
        <taxon>Fungi</taxon>
        <taxon>Dikarya</taxon>
        <taxon>Ascomycota</taxon>
        <taxon>Pezizomycotina</taxon>
        <taxon>Dothideomycetes</taxon>
        <taxon>Dothideomycetidae</taxon>
        <taxon>Mycosphaerellales</taxon>
        <taxon>Teratosphaeriaceae</taxon>
        <taxon>Baudoinia</taxon>
    </lineage>
</organism>
<evidence type="ECO:0000313" key="2">
    <source>
        <dbReference type="EMBL" id="EMC99125.1"/>
    </source>
</evidence>
<dbReference type="SUPFAM" id="SSF54928">
    <property type="entry name" value="RNA-binding domain, RBD"/>
    <property type="match status" value="1"/>
</dbReference>
<feature type="compositionally biased region" description="Basic and acidic residues" evidence="1">
    <location>
        <begin position="490"/>
        <end position="499"/>
    </location>
</feature>
<feature type="compositionally biased region" description="Basic and acidic residues" evidence="1">
    <location>
        <begin position="512"/>
        <end position="522"/>
    </location>
</feature>
<feature type="compositionally biased region" description="Acidic residues" evidence="1">
    <location>
        <begin position="91"/>
        <end position="102"/>
    </location>
</feature>
<feature type="compositionally biased region" description="Low complexity" evidence="1">
    <location>
        <begin position="394"/>
        <end position="407"/>
    </location>
</feature>
<dbReference type="OrthoDB" id="5348404at2759"/>
<feature type="compositionally biased region" description="Basic and acidic residues" evidence="1">
    <location>
        <begin position="164"/>
        <end position="181"/>
    </location>
</feature>
<dbReference type="InterPro" id="IPR035979">
    <property type="entry name" value="RBD_domain_sf"/>
</dbReference>
<feature type="compositionally biased region" description="Polar residues" evidence="1">
    <location>
        <begin position="123"/>
        <end position="139"/>
    </location>
</feature>
<dbReference type="STRING" id="717646.M2NJ36"/>
<accession>M2NJ36</accession>
<evidence type="ECO:0000313" key="3">
    <source>
        <dbReference type="Proteomes" id="UP000011761"/>
    </source>
</evidence>
<dbReference type="GO" id="GO:0003676">
    <property type="term" value="F:nucleic acid binding"/>
    <property type="evidence" value="ECO:0007669"/>
    <property type="project" value="InterPro"/>
</dbReference>
<keyword evidence="3" id="KW-1185">Reference proteome</keyword>